<reference evidence="11 12" key="1">
    <citation type="submission" date="2019-01" db="EMBL/GenBank/DDBJ databases">
        <authorList>
            <person name="Alioto T."/>
            <person name="Alioto T."/>
        </authorList>
    </citation>
    <scope>NUCLEOTIDE SEQUENCE [LARGE SCALE GENOMIC DNA]</scope>
</reference>
<dbReference type="EC" id="1.2.1.12" evidence="3"/>
<keyword evidence="7" id="KW-0520">NAD</keyword>
<evidence type="ECO:0000256" key="3">
    <source>
        <dbReference type="ARBA" id="ARBA00013119"/>
    </source>
</evidence>
<evidence type="ECO:0000259" key="10">
    <source>
        <dbReference type="SMART" id="SM00846"/>
    </source>
</evidence>
<dbReference type="GO" id="GO:0005829">
    <property type="term" value="C:cytosol"/>
    <property type="evidence" value="ECO:0007669"/>
    <property type="project" value="TreeGrafter"/>
</dbReference>
<keyword evidence="6" id="KW-0560">Oxidoreductase</keyword>
<dbReference type="AlphaFoldDB" id="A0A485NB37"/>
<evidence type="ECO:0000256" key="2">
    <source>
        <dbReference type="ARBA" id="ARBA00007406"/>
    </source>
</evidence>
<dbReference type="InterPro" id="IPR020831">
    <property type="entry name" value="GlycerAld/Erythrose_P_DH"/>
</dbReference>
<dbReference type="SMART" id="SM00846">
    <property type="entry name" value="Gp_dh_N"/>
    <property type="match status" value="1"/>
</dbReference>
<dbReference type="InterPro" id="IPR020828">
    <property type="entry name" value="GlycerAld_3-P_DH_NAD(P)-bd"/>
</dbReference>
<organism evidence="11 12">
    <name type="scientific">Lynx pardinus</name>
    <name type="common">Iberian lynx</name>
    <name type="synonym">Felis pardina</name>
    <dbReference type="NCBI Taxonomy" id="191816"/>
    <lineage>
        <taxon>Eukaryota</taxon>
        <taxon>Metazoa</taxon>
        <taxon>Chordata</taxon>
        <taxon>Craniata</taxon>
        <taxon>Vertebrata</taxon>
        <taxon>Euteleostomi</taxon>
        <taxon>Mammalia</taxon>
        <taxon>Eutheria</taxon>
        <taxon>Laurasiatheria</taxon>
        <taxon>Carnivora</taxon>
        <taxon>Feliformia</taxon>
        <taxon>Felidae</taxon>
        <taxon>Felinae</taxon>
        <taxon>Lynx</taxon>
    </lineage>
</organism>
<dbReference type="EMBL" id="CAAGRJ010014364">
    <property type="protein sequence ID" value="VFV30520.1"/>
    <property type="molecule type" value="Genomic_DNA"/>
</dbReference>
<evidence type="ECO:0000256" key="1">
    <source>
        <dbReference type="ARBA" id="ARBA00004869"/>
    </source>
</evidence>
<gene>
    <name evidence="11" type="ORF">LYPA_23C022989</name>
</gene>
<keyword evidence="5" id="KW-0963">Cytoplasm</keyword>
<evidence type="ECO:0000256" key="9">
    <source>
        <dbReference type="ARBA" id="ARBA00047698"/>
    </source>
</evidence>
<dbReference type="Proteomes" id="UP000386466">
    <property type="component" value="Unassembled WGS sequence"/>
</dbReference>
<evidence type="ECO:0000256" key="8">
    <source>
        <dbReference type="ARBA" id="ARBA00023152"/>
    </source>
</evidence>
<dbReference type="Pfam" id="PF00044">
    <property type="entry name" value="Gp_dh_N"/>
    <property type="match status" value="1"/>
</dbReference>
<dbReference type="GO" id="GO:0051287">
    <property type="term" value="F:NAD binding"/>
    <property type="evidence" value="ECO:0007669"/>
    <property type="project" value="InterPro"/>
</dbReference>
<dbReference type="SUPFAM" id="SSF51735">
    <property type="entry name" value="NAD(P)-binding Rossmann-fold domains"/>
    <property type="match status" value="1"/>
</dbReference>
<evidence type="ECO:0000256" key="6">
    <source>
        <dbReference type="ARBA" id="ARBA00023002"/>
    </source>
</evidence>
<comment type="pathway">
    <text evidence="1">Carbohydrate degradation; glycolysis; pyruvate from D-glyceraldehyde 3-phosphate: step 1/5.</text>
</comment>
<proteinExistence type="inferred from homology"/>
<comment type="catalytic activity">
    <reaction evidence="9">
        <text>D-glyceraldehyde 3-phosphate + phosphate + NAD(+) = (2R)-3-phospho-glyceroyl phosphate + NADH + H(+)</text>
        <dbReference type="Rhea" id="RHEA:10300"/>
        <dbReference type="ChEBI" id="CHEBI:15378"/>
        <dbReference type="ChEBI" id="CHEBI:43474"/>
        <dbReference type="ChEBI" id="CHEBI:57540"/>
        <dbReference type="ChEBI" id="CHEBI:57604"/>
        <dbReference type="ChEBI" id="CHEBI:57945"/>
        <dbReference type="ChEBI" id="CHEBI:59776"/>
        <dbReference type="EC" id="1.2.1.12"/>
    </reaction>
</comment>
<sequence length="77" mass="8527">MVKVRVNGFGPIGRLVVRATYNFGKVDIAAINDCSIGLDYMVCMVQYDFTYGKFNGLAKGENGKLVISREPTSIFQE</sequence>
<evidence type="ECO:0000256" key="5">
    <source>
        <dbReference type="ARBA" id="ARBA00022490"/>
    </source>
</evidence>
<keyword evidence="12" id="KW-1185">Reference proteome</keyword>
<comment type="similarity">
    <text evidence="2">Belongs to the glyceraldehyde-3-phosphate dehydrogenase family.</text>
</comment>
<dbReference type="PANTHER" id="PTHR10836">
    <property type="entry name" value="GLYCERALDEHYDE 3-PHOSPHATE DEHYDROGENASE"/>
    <property type="match status" value="1"/>
</dbReference>
<protein>
    <recommendedName>
        <fullName evidence="4">Glyceraldehyde-3-phosphate dehydrogenase</fullName>
        <ecNumber evidence="3">1.2.1.12</ecNumber>
    </recommendedName>
</protein>
<evidence type="ECO:0000313" key="12">
    <source>
        <dbReference type="Proteomes" id="UP000386466"/>
    </source>
</evidence>
<dbReference type="Gene3D" id="3.40.50.720">
    <property type="entry name" value="NAD(P)-binding Rossmann-like Domain"/>
    <property type="match status" value="1"/>
</dbReference>
<evidence type="ECO:0000313" key="11">
    <source>
        <dbReference type="EMBL" id="VFV30520.1"/>
    </source>
</evidence>
<evidence type="ECO:0000256" key="7">
    <source>
        <dbReference type="ARBA" id="ARBA00023027"/>
    </source>
</evidence>
<dbReference type="GO" id="GO:0006096">
    <property type="term" value="P:glycolytic process"/>
    <property type="evidence" value="ECO:0007669"/>
    <property type="project" value="UniProtKB-KW"/>
</dbReference>
<dbReference type="GO" id="GO:0004365">
    <property type="term" value="F:glyceraldehyde-3-phosphate dehydrogenase (NAD+) (phosphorylating) activity"/>
    <property type="evidence" value="ECO:0007669"/>
    <property type="project" value="UniProtKB-EC"/>
</dbReference>
<dbReference type="PANTHER" id="PTHR10836:SF111">
    <property type="entry name" value="GLYCERALDEHYDE-3-PHOSPHATE DEHYDROGENASE"/>
    <property type="match status" value="1"/>
</dbReference>
<keyword evidence="8" id="KW-0324">Glycolysis</keyword>
<evidence type="ECO:0000256" key="4">
    <source>
        <dbReference type="ARBA" id="ARBA00021022"/>
    </source>
</evidence>
<feature type="domain" description="Glyceraldehyde 3-phosphate dehydrogenase NAD(P) binding" evidence="10">
    <location>
        <begin position="2"/>
        <end position="76"/>
    </location>
</feature>
<name>A0A485NB37_LYNPA</name>
<dbReference type="InterPro" id="IPR036291">
    <property type="entry name" value="NAD(P)-bd_dom_sf"/>
</dbReference>
<accession>A0A485NB37</accession>